<name>M1AUT3_SOLTU</name>
<accession>M1AUT3</accession>
<organism evidence="1 2">
    <name type="scientific">Solanum tuberosum</name>
    <name type="common">Potato</name>
    <dbReference type="NCBI Taxonomy" id="4113"/>
    <lineage>
        <taxon>Eukaryota</taxon>
        <taxon>Viridiplantae</taxon>
        <taxon>Streptophyta</taxon>
        <taxon>Embryophyta</taxon>
        <taxon>Tracheophyta</taxon>
        <taxon>Spermatophyta</taxon>
        <taxon>Magnoliopsida</taxon>
        <taxon>eudicotyledons</taxon>
        <taxon>Gunneridae</taxon>
        <taxon>Pentapetalae</taxon>
        <taxon>asterids</taxon>
        <taxon>lamiids</taxon>
        <taxon>Solanales</taxon>
        <taxon>Solanaceae</taxon>
        <taxon>Solanoideae</taxon>
        <taxon>Solaneae</taxon>
        <taxon>Solanum</taxon>
    </lineage>
</organism>
<evidence type="ECO:0000313" key="2">
    <source>
        <dbReference type="Proteomes" id="UP000011115"/>
    </source>
</evidence>
<reference evidence="2" key="1">
    <citation type="journal article" date="2011" name="Nature">
        <title>Genome sequence and analysis of the tuber crop potato.</title>
        <authorList>
            <consortium name="The Potato Genome Sequencing Consortium"/>
        </authorList>
    </citation>
    <scope>NUCLEOTIDE SEQUENCE [LARGE SCALE GENOMIC DNA]</scope>
    <source>
        <strain evidence="2">cv. DM1-3 516 R44</strain>
    </source>
</reference>
<dbReference type="AlphaFoldDB" id="M1AUT3"/>
<reference evidence="1" key="2">
    <citation type="submission" date="2015-06" db="UniProtKB">
        <authorList>
            <consortium name="EnsemblPlants"/>
        </authorList>
    </citation>
    <scope>IDENTIFICATION</scope>
    <source>
        <strain evidence="1">DM1-3 516 R44</strain>
    </source>
</reference>
<dbReference type="PaxDb" id="4113-PGSC0003DMT400030790"/>
<proteinExistence type="predicted"/>
<dbReference type="InParanoid" id="M1AUT3"/>
<evidence type="ECO:0000313" key="1">
    <source>
        <dbReference type="EnsemblPlants" id="PGSC0003DMT400030790"/>
    </source>
</evidence>
<protein>
    <submittedName>
        <fullName evidence="1">Uncharacterized protein</fullName>
    </submittedName>
</protein>
<dbReference type="Gramene" id="PGSC0003DMT400030790">
    <property type="protein sequence ID" value="PGSC0003DMT400030790"/>
    <property type="gene ID" value="PGSC0003DMG400011795"/>
</dbReference>
<sequence length="101" mass="11482">MESSQKYLDLYNVILIVNHDLLADSASCPLCDESARSNQMSFHELVFDELSNKPGAEEQVALTIASVERLILPTSIPENLKERRSQEDLEHKKIILLKSDR</sequence>
<dbReference type="EnsemblPlants" id="PGSC0003DMT400030790">
    <property type="protein sequence ID" value="PGSC0003DMT400030790"/>
    <property type="gene ID" value="PGSC0003DMG400011795"/>
</dbReference>
<keyword evidence="2" id="KW-1185">Reference proteome</keyword>
<dbReference type="HOGENOM" id="CLU_2296705_0_0_1"/>
<dbReference type="Proteomes" id="UP000011115">
    <property type="component" value="Unassembled WGS sequence"/>
</dbReference>